<name>D5T5B2_LEUKI</name>
<dbReference type="Pfam" id="PF00359">
    <property type="entry name" value="PTS_EIIA_2"/>
    <property type="match status" value="1"/>
</dbReference>
<dbReference type="PANTHER" id="PTHR47738">
    <property type="entry name" value="PTS SYSTEM FRUCTOSE-LIKE EIIA COMPONENT-RELATED"/>
    <property type="match status" value="1"/>
</dbReference>
<evidence type="ECO:0000313" key="3">
    <source>
        <dbReference type="Proteomes" id="UP000002362"/>
    </source>
</evidence>
<gene>
    <name evidence="2" type="ordered locus">LKI_08515</name>
</gene>
<dbReference type="OrthoDB" id="370976at2"/>
<sequence length="149" mass="16477">MLEDKIIILDSKAKTKEEALTILANELVTSGAVKATYPMAILKREKNFPTGLSTDSIGFAIPHTDAEHVNRDQVGLLRLQNTVEFLQMGDGQAIQVKIIFMLALSKPHEQLEMLQKLISIFQNKKMVSMLLQESDPQMVIATLNSAGIA</sequence>
<dbReference type="PATRIC" id="fig|762051.18.peg.1714"/>
<dbReference type="AlphaFoldDB" id="D5T5B2"/>
<dbReference type="InterPro" id="IPR051541">
    <property type="entry name" value="PTS_SugarTrans_NitroReg"/>
</dbReference>
<protein>
    <submittedName>
        <fullName evidence="2">PTS system, galactitol-specific IIA component, putative</fullName>
    </submittedName>
</protein>
<dbReference type="CDD" id="cd00211">
    <property type="entry name" value="PTS_IIA_fru"/>
    <property type="match status" value="1"/>
</dbReference>
<evidence type="ECO:0000313" key="2">
    <source>
        <dbReference type="EMBL" id="ADG41242.1"/>
    </source>
</evidence>
<evidence type="ECO:0000259" key="1">
    <source>
        <dbReference type="PROSITE" id="PS51094"/>
    </source>
</evidence>
<dbReference type="SUPFAM" id="SSF55804">
    <property type="entry name" value="Phoshotransferase/anion transport protein"/>
    <property type="match status" value="1"/>
</dbReference>
<dbReference type="STRING" id="762051.LKI_08515"/>
<dbReference type="eggNOG" id="COG1762">
    <property type="taxonomic scope" value="Bacteria"/>
</dbReference>
<dbReference type="Proteomes" id="UP000002362">
    <property type="component" value="Chromosome"/>
</dbReference>
<dbReference type="RefSeq" id="WP_013103831.1">
    <property type="nucleotide sequence ID" value="NC_014136.1"/>
</dbReference>
<dbReference type="Gene3D" id="3.40.930.10">
    <property type="entry name" value="Mannitol-specific EII, Chain A"/>
    <property type="match status" value="1"/>
</dbReference>
<dbReference type="InterPro" id="IPR002178">
    <property type="entry name" value="PTS_EIIA_type-2_dom"/>
</dbReference>
<reference evidence="2 3" key="1">
    <citation type="journal article" date="2010" name="J. Bacteriol.">
        <title>Complete genome sequence analysis of Leuconostoc kimchii IMSNU 11154.</title>
        <authorList>
            <person name="Oh H.M."/>
            <person name="Cho Y.J."/>
            <person name="Kim B.K."/>
            <person name="Roe J.H."/>
            <person name="Kang S.O."/>
            <person name="Nahm B.H."/>
            <person name="Jeong G."/>
            <person name="Han H.U."/>
            <person name="Chun J."/>
        </authorList>
    </citation>
    <scope>NUCLEOTIDE SEQUENCE [LARGE SCALE GENOMIC DNA]</scope>
    <source>
        <strain evidence="3">IMSNU 11154 / KCTC 2386 / IH25</strain>
    </source>
</reference>
<dbReference type="HOGENOM" id="CLU_072531_6_0_9"/>
<dbReference type="KEGG" id="lki:LKI_08515"/>
<dbReference type="InterPro" id="IPR016152">
    <property type="entry name" value="PTrfase/Anion_transptr"/>
</dbReference>
<proteinExistence type="predicted"/>
<dbReference type="PROSITE" id="PS51094">
    <property type="entry name" value="PTS_EIIA_TYPE_2"/>
    <property type="match status" value="1"/>
</dbReference>
<organism evidence="2 3">
    <name type="scientific">Leuconostoc kimchii (strain IMSNU 11154 / KCTC 2386 / IH25)</name>
    <dbReference type="NCBI Taxonomy" id="762051"/>
    <lineage>
        <taxon>Bacteria</taxon>
        <taxon>Bacillati</taxon>
        <taxon>Bacillota</taxon>
        <taxon>Bacilli</taxon>
        <taxon>Lactobacillales</taxon>
        <taxon>Lactobacillaceae</taxon>
        <taxon>Leuconostoc</taxon>
    </lineage>
</organism>
<dbReference type="EMBL" id="CP001758">
    <property type="protein sequence ID" value="ADG41242.1"/>
    <property type="molecule type" value="Genomic_DNA"/>
</dbReference>
<feature type="domain" description="PTS EIIA type-2" evidence="1">
    <location>
        <begin position="1"/>
        <end position="146"/>
    </location>
</feature>
<accession>D5T5B2</accession>
<dbReference type="PANTHER" id="PTHR47738:SF3">
    <property type="entry name" value="PHOSPHOTRANSFERASE SYSTEM MANNITOL_FRUCTOSE-SPECIFIC IIA DOMAIN CONTAINING PROTEIN"/>
    <property type="match status" value="1"/>
</dbReference>